<dbReference type="PANTHER" id="PTHR31111">
    <property type="entry name" value="BNAA05G37150D PROTEIN-RELATED"/>
    <property type="match status" value="1"/>
</dbReference>
<dbReference type="InterPro" id="IPR013187">
    <property type="entry name" value="F-box-assoc_dom_typ3"/>
</dbReference>
<dbReference type="Gramene" id="scaffold_601860.1">
    <property type="protein sequence ID" value="scaffold_601860.1"/>
    <property type="gene ID" value="scaffold_601860.1"/>
</dbReference>
<evidence type="ECO:0008006" key="5">
    <source>
        <dbReference type="Google" id="ProtNLM"/>
    </source>
</evidence>
<evidence type="ECO:0000259" key="1">
    <source>
        <dbReference type="Pfam" id="PF00646"/>
    </source>
</evidence>
<dbReference type="InterPro" id="IPR001810">
    <property type="entry name" value="F-box_dom"/>
</dbReference>
<proteinExistence type="predicted"/>
<name>D7LXQ2_ARALL</name>
<dbReference type="NCBIfam" id="TIGR01640">
    <property type="entry name" value="F_box_assoc_1"/>
    <property type="match status" value="1"/>
</dbReference>
<dbReference type="InterPro" id="IPR036047">
    <property type="entry name" value="F-box-like_dom_sf"/>
</dbReference>
<dbReference type="HOGENOM" id="CLU_027176_8_0_1"/>
<dbReference type="PANTHER" id="PTHR31111:SF132">
    <property type="entry name" value="F-BOX ASSOCIATED UBIQUITINATION EFFECTOR FAMILY PROTEIN-RELATED"/>
    <property type="match status" value="1"/>
</dbReference>
<organism evidence="4">
    <name type="scientific">Arabidopsis lyrata subsp. lyrata</name>
    <name type="common">Lyre-leaved rock-cress</name>
    <dbReference type="NCBI Taxonomy" id="81972"/>
    <lineage>
        <taxon>Eukaryota</taxon>
        <taxon>Viridiplantae</taxon>
        <taxon>Streptophyta</taxon>
        <taxon>Embryophyta</taxon>
        <taxon>Tracheophyta</taxon>
        <taxon>Spermatophyta</taxon>
        <taxon>Magnoliopsida</taxon>
        <taxon>eudicotyledons</taxon>
        <taxon>Gunneridae</taxon>
        <taxon>Pentapetalae</taxon>
        <taxon>rosids</taxon>
        <taxon>malvids</taxon>
        <taxon>Brassicales</taxon>
        <taxon>Brassicaceae</taxon>
        <taxon>Camelineae</taxon>
        <taxon>Arabidopsis</taxon>
    </lineage>
</organism>
<dbReference type="AlphaFoldDB" id="D7LXQ2"/>
<evidence type="ECO:0000313" key="4">
    <source>
        <dbReference type="Proteomes" id="UP000008694"/>
    </source>
</evidence>
<dbReference type="InterPro" id="IPR017451">
    <property type="entry name" value="F-box-assoc_interact_dom"/>
</dbReference>
<dbReference type="Gene3D" id="1.20.1280.50">
    <property type="match status" value="1"/>
</dbReference>
<reference evidence="4" key="1">
    <citation type="journal article" date="2011" name="Nat. Genet.">
        <title>The Arabidopsis lyrata genome sequence and the basis of rapid genome size change.</title>
        <authorList>
            <person name="Hu T.T."/>
            <person name="Pattyn P."/>
            <person name="Bakker E.G."/>
            <person name="Cao J."/>
            <person name="Cheng J.-F."/>
            <person name="Clark R.M."/>
            <person name="Fahlgren N."/>
            <person name="Fawcett J.A."/>
            <person name="Grimwood J."/>
            <person name="Gundlach H."/>
            <person name="Haberer G."/>
            <person name="Hollister J.D."/>
            <person name="Ossowski S."/>
            <person name="Ottilar R.P."/>
            <person name="Salamov A.A."/>
            <person name="Schneeberger K."/>
            <person name="Spannagl M."/>
            <person name="Wang X."/>
            <person name="Yang L."/>
            <person name="Nasrallah M.E."/>
            <person name="Bergelson J."/>
            <person name="Carrington J.C."/>
            <person name="Gaut B.S."/>
            <person name="Schmutz J."/>
            <person name="Mayer K.F.X."/>
            <person name="Van de Peer Y."/>
            <person name="Grigoriev I.V."/>
            <person name="Nordborg M."/>
            <person name="Weigel D."/>
            <person name="Guo Y.-L."/>
        </authorList>
    </citation>
    <scope>NUCLEOTIDE SEQUENCE [LARGE SCALE GENOMIC DNA]</scope>
    <source>
        <strain evidence="4">cv. MN47</strain>
    </source>
</reference>
<evidence type="ECO:0000313" key="3">
    <source>
        <dbReference type="EMBL" id="EFH50125.1"/>
    </source>
</evidence>
<dbReference type="Pfam" id="PF00646">
    <property type="entry name" value="F-box"/>
    <property type="match status" value="1"/>
</dbReference>
<dbReference type="Pfam" id="PF08268">
    <property type="entry name" value="FBA_3"/>
    <property type="match status" value="1"/>
</dbReference>
<protein>
    <recommendedName>
        <fullName evidence="5">F-box domain-containing protein</fullName>
    </recommendedName>
</protein>
<sequence>MDEQEKNKEEIERTTSNDQQDPIPVDLILVILSRLPVKSIVRFLCVSKIWSSITTQSTLPSFINSFSSRPRRLLLTFLKKKKRFVFSFPQNQNHDRSYYPVYSYQVTNTNYSWSCNTSSESVQGLIVLKGSIVWNPTINKFLPLPKPNRKLRGNGWSFLGYDPLEGKHKVLRLYSKQHGVLTLGAQESWRIFSQDLPSHFCAGYFGCVNGILYYKAFFGVGGECCLMSFDVRSEKFNPINFPEGSSHFYMIVPYEGRLALVYTTYLPNIYVGLWILEDADGHEWTYKSFSVPPSTRGWNNSNLELKGVTDAGEFIFTPRALTNSFYVLYFDPRSNSIREDLFEGIFGDEFRCRYGIGNYDSLHSQTFNIDVFPNHIETFVSLKS</sequence>
<dbReference type="Proteomes" id="UP000008694">
    <property type="component" value="Unassembled WGS sequence"/>
</dbReference>
<evidence type="ECO:0000259" key="2">
    <source>
        <dbReference type="Pfam" id="PF08268"/>
    </source>
</evidence>
<gene>
    <name evidence="3" type="ORF">ARALYDRAFT_909803</name>
</gene>
<feature type="domain" description="F-box associated beta-propeller type 3" evidence="2">
    <location>
        <begin position="72"/>
        <end position="376"/>
    </location>
</feature>
<keyword evidence="4" id="KW-1185">Reference proteome</keyword>
<dbReference type="EMBL" id="GL348718">
    <property type="protein sequence ID" value="EFH50125.1"/>
    <property type="molecule type" value="Genomic_DNA"/>
</dbReference>
<dbReference type="SUPFAM" id="SSF81383">
    <property type="entry name" value="F-box domain"/>
    <property type="match status" value="1"/>
</dbReference>
<feature type="domain" description="F-box" evidence="1">
    <location>
        <begin position="23"/>
        <end position="55"/>
    </location>
</feature>
<accession>D7LXQ2</accession>